<reference evidence="1 3" key="1">
    <citation type="submission" date="2019-08" db="EMBL/GenBank/DDBJ databases">
        <title>Comparative genome analysis confer to the adaptation heavy metal polluted environment.</title>
        <authorList>
            <person name="Li Y."/>
        </authorList>
    </citation>
    <scope>NUCLEOTIDE SEQUENCE [LARGE SCALE GENOMIC DNA]</scope>
    <source>
        <strain evidence="1 3">P2</strain>
    </source>
</reference>
<gene>
    <name evidence="1" type="ORF">DIU31_023345</name>
    <name evidence="2" type="ORF">J3L21_04110</name>
</gene>
<proteinExistence type="predicted"/>
<dbReference type="Proteomes" id="UP000250557">
    <property type="component" value="Chromosome"/>
</dbReference>
<evidence type="ECO:0000313" key="3">
    <source>
        <dbReference type="Proteomes" id="UP000250557"/>
    </source>
</evidence>
<evidence type="ECO:0000313" key="4">
    <source>
        <dbReference type="Proteomes" id="UP000663940"/>
    </source>
</evidence>
<dbReference type="RefSeq" id="WP_146750353.1">
    <property type="nucleotide sequence ID" value="NZ_CP043451.1"/>
</dbReference>
<keyword evidence="4" id="KW-1185">Reference proteome</keyword>
<organism evidence="1 3">
    <name type="scientific">Mucilaginibacter rubeus</name>
    <dbReference type="NCBI Taxonomy" id="2027860"/>
    <lineage>
        <taxon>Bacteria</taxon>
        <taxon>Pseudomonadati</taxon>
        <taxon>Bacteroidota</taxon>
        <taxon>Sphingobacteriia</taxon>
        <taxon>Sphingobacteriales</taxon>
        <taxon>Sphingobacteriaceae</taxon>
        <taxon>Mucilaginibacter</taxon>
    </lineage>
</organism>
<name>A0AAE6JIK2_9SPHI</name>
<evidence type="ECO:0000313" key="2">
    <source>
        <dbReference type="EMBL" id="QTE51161.1"/>
    </source>
</evidence>
<protein>
    <submittedName>
        <fullName evidence="1">Uncharacterized protein</fullName>
    </submittedName>
</protein>
<dbReference type="EMBL" id="CP043451">
    <property type="protein sequence ID" value="QEM06311.1"/>
    <property type="molecule type" value="Genomic_DNA"/>
</dbReference>
<dbReference type="Proteomes" id="UP000663940">
    <property type="component" value="Chromosome"/>
</dbReference>
<accession>A0AAE6JIK2</accession>
<reference evidence="2 4" key="2">
    <citation type="submission" date="2021-03" db="EMBL/GenBank/DDBJ databases">
        <title>Mucilaginibacter strains isolated from gold and copper mining confer multi heavy-metal resistance.</title>
        <authorList>
            <person name="Li Y."/>
        </authorList>
    </citation>
    <scope>NUCLEOTIDE SEQUENCE [LARGE SCALE GENOMIC DNA]</scope>
    <source>
        <strain evidence="2 4">P2-4</strain>
    </source>
</reference>
<sequence>MGTHYKYQITVVTANGPVGIDSEQITKIEKAPDLGALITITHPEKDETVEVLTVESFLRVLTYFKD</sequence>
<dbReference type="EMBL" id="CP071880">
    <property type="protein sequence ID" value="QTE51161.1"/>
    <property type="molecule type" value="Genomic_DNA"/>
</dbReference>
<dbReference type="AlphaFoldDB" id="A0AAE6JIK2"/>
<evidence type="ECO:0000313" key="1">
    <source>
        <dbReference type="EMBL" id="QEM06311.1"/>
    </source>
</evidence>